<sequence length="203" mass="24028">MTISGMLELFYGSNVYHKEPNWFHMGGTRYPPDDQYAYQSVDPQYYAGAYPMQQTRYMIPVIEIRCCKECEYRLRNFIRRLPGVDSVMSDRYHEKLTVFGSANPEVVRQAVRHAKNHYPGHHHHNSFWPRILRDAFRRCSFGSLYDMHYYNYIRHAAAAPSWRYGPRKPMYGPDSYGAGRGASHWSPYQPYNDYYNANGSIYY</sequence>
<keyword evidence="2" id="KW-1185">Reference proteome</keyword>
<evidence type="ECO:0000313" key="1">
    <source>
        <dbReference type="EMBL" id="CAK9204258.1"/>
    </source>
</evidence>
<accession>A0ABP0TT60</accession>
<evidence type="ECO:0008006" key="3">
    <source>
        <dbReference type="Google" id="ProtNLM"/>
    </source>
</evidence>
<gene>
    <name evidence="1" type="ORF">CSSPTR1EN2_LOCUS7296</name>
</gene>
<name>A0ABP0TT60_9BRYO</name>
<reference evidence="1" key="1">
    <citation type="submission" date="2024-02" db="EMBL/GenBank/DDBJ databases">
        <authorList>
            <consortium name="ELIXIR-Norway"/>
            <consortium name="Elixir Norway"/>
        </authorList>
    </citation>
    <scope>NUCLEOTIDE SEQUENCE</scope>
</reference>
<dbReference type="SUPFAM" id="SSF55008">
    <property type="entry name" value="HMA, heavy metal-associated domain"/>
    <property type="match status" value="1"/>
</dbReference>
<proteinExistence type="predicted"/>
<protein>
    <recommendedName>
        <fullName evidence="3">HMA domain-containing protein</fullName>
    </recommendedName>
</protein>
<evidence type="ECO:0000313" key="2">
    <source>
        <dbReference type="Proteomes" id="UP001497512"/>
    </source>
</evidence>
<organism evidence="1 2">
    <name type="scientific">Sphagnum troendelagicum</name>
    <dbReference type="NCBI Taxonomy" id="128251"/>
    <lineage>
        <taxon>Eukaryota</taxon>
        <taxon>Viridiplantae</taxon>
        <taxon>Streptophyta</taxon>
        <taxon>Embryophyta</taxon>
        <taxon>Bryophyta</taxon>
        <taxon>Sphagnophytina</taxon>
        <taxon>Sphagnopsida</taxon>
        <taxon>Sphagnales</taxon>
        <taxon>Sphagnaceae</taxon>
        <taxon>Sphagnum</taxon>
    </lineage>
</organism>
<dbReference type="InterPro" id="IPR036163">
    <property type="entry name" value="HMA_dom_sf"/>
</dbReference>
<dbReference type="Gene3D" id="3.30.70.100">
    <property type="match status" value="1"/>
</dbReference>
<dbReference type="Proteomes" id="UP001497512">
    <property type="component" value="Chromosome 14"/>
</dbReference>
<dbReference type="EMBL" id="OZ019906">
    <property type="protein sequence ID" value="CAK9204258.1"/>
    <property type="molecule type" value="Genomic_DNA"/>
</dbReference>